<dbReference type="InterPro" id="IPR050765">
    <property type="entry name" value="Riboflavin_Biosynth_HTPR"/>
</dbReference>
<evidence type="ECO:0000259" key="1">
    <source>
        <dbReference type="Pfam" id="PF01872"/>
    </source>
</evidence>
<dbReference type="RefSeq" id="WP_090768331.1">
    <property type="nucleotide sequence ID" value="NZ_FMZH01000004.1"/>
</dbReference>
<dbReference type="Pfam" id="PF01872">
    <property type="entry name" value="RibD_C"/>
    <property type="match status" value="1"/>
</dbReference>
<dbReference type="GO" id="GO:0008703">
    <property type="term" value="F:5-amino-6-(5-phosphoribosylamino)uracil reductase activity"/>
    <property type="evidence" value="ECO:0007669"/>
    <property type="project" value="InterPro"/>
</dbReference>
<dbReference type="Gene3D" id="3.40.430.10">
    <property type="entry name" value="Dihydrofolate Reductase, subunit A"/>
    <property type="match status" value="1"/>
</dbReference>
<dbReference type="SUPFAM" id="SSF53597">
    <property type="entry name" value="Dihydrofolate reductase-like"/>
    <property type="match status" value="1"/>
</dbReference>
<dbReference type="STRING" id="390242.SAMN04488024_104169"/>
<dbReference type="Proteomes" id="UP000199455">
    <property type="component" value="Unassembled WGS sequence"/>
</dbReference>
<evidence type="ECO:0000313" key="2">
    <source>
        <dbReference type="EMBL" id="SDD12386.1"/>
    </source>
</evidence>
<accession>A0A1G6S869</accession>
<organism evidence="2 3">
    <name type="scientific">Pedobacter soli</name>
    <dbReference type="NCBI Taxonomy" id="390242"/>
    <lineage>
        <taxon>Bacteria</taxon>
        <taxon>Pseudomonadati</taxon>
        <taxon>Bacteroidota</taxon>
        <taxon>Sphingobacteriia</taxon>
        <taxon>Sphingobacteriales</taxon>
        <taxon>Sphingobacteriaceae</taxon>
        <taxon>Pedobacter</taxon>
    </lineage>
</organism>
<protein>
    <submittedName>
        <fullName evidence="2">Dihydrofolate reductase</fullName>
    </submittedName>
</protein>
<name>A0A1G6S869_9SPHI</name>
<dbReference type="GO" id="GO:0009231">
    <property type="term" value="P:riboflavin biosynthetic process"/>
    <property type="evidence" value="ECO:0007669"/>
    <property type="project" value="InterPro"/>
</dbReference>
<feature type="domain" description="Bacterial bifunctional deaminase-reductase C-terminal" evidence="1">
    <location>
        <begin position="2"/>
        <end position="182"/>
    </location>
</feature>
<keyword evidence="3" id="KW-1185">Reference proteome</keyword>
<dbReference type="EMBL" id="FMZH01000004">
    <property type="protein sequence ID" value="SDD12386.1"/>
    <property type="molecule type" value="Genomic_DNA"/>
</dbReference>
<gene>
    <name evidence="2" type="ORF">SAMN04488024_104169</name>
</gene>
<dbReference type="PANTHER" id="PTHR38011:SF2">
    <property type="entry name" value="BIFUNCTIONAL DEAMINASE-REDUCTASE DOMAIN PROTEIN"/>
    <property type="match status" value="1"/>
</dbReference>
<dbReference type="PANTHER" id="PTHR38011">
    <property type="entry name" value="DIHYDROFOLATE REDUCTASE FAMILY PROTEIN (AFU_ORTHOLOGUE AFUA_8G06820)"/>
    <property type="match status" value="1"/>
</dbReference>
<dbReference type="AlphaFoldDB" id="A0A1G6S869"/>
<dbReference type="InterPro" id="IPR024072">
    <property type="entry name" value="DHFR-like_dom_sf"/>
</dbReference>
<reference evidence="3" key="1">
    <citation type="submission" date="2016-10" db="EMBL/GenBank/DDBJ databases">
        <authorList>
            <person name="Varghese N."/>
            <person name="Submissions S."/>
        </authorList>
    </citation>
    <scope>NUCLEOTIDE SEQUENCE [LARGE SCALE GENOMIC DNA]</scope>
    <source>
        <strain evidence="3">DSM 18609</strain>
    </source>
</reference>
<proteinExistence type="predicted"/>
<dbReference type="InterPro" id="IPR002734">
    <property type="entry name" value="RibDG_C"/>
</dbReference>
<sequence length="195" mass="21799">MRKIIVLAMMSLDGVIQGPGGQEEDTSNGFKYGGWAMGYNDEISGTEVKKELEQPAAYLLGRKTFDIWENYWPAHGDFWPGINSGTKYVLSTTRKTTNWENTEFLETVEDISKIKNSTGADIQVWGSSKLVQLLFKHDLVDELRLKIYPLMLGEGKKLFDNGAFPAEFTLTESKTTTKGIILANYTKTASPLTIS</sequence>
<evidence type="ECO:0000313" key="3">
    <source>
        <dbReference type="Proteomes" id="UP000199455"/>
    </source>
</evidence>